<reference evidence="1 2" key="1">
    <citation type="journal article" date="2024" name="Science">
        <title>Giant polyketide synthase enzymes in the biosynthesis of giant marine polyether toxins.</title>
        <authorList>
            <person name="Fallon T.R."/>
            <person name="Shende V.V."/>
            <person name="Wierzbicki I.H."/>
            <person name="Pendleton A.L."/>
            <person name="Watervoot N.F."/>
            <person name="Auber R.P."/>
            <person name="Gonzalez D.J."/>
            <person name="Wisecaver J.H."/>
            <person name="Moore B.S."/>
        </authorList>
    </citation>
    <scope>NUCLEOTIDE SEQUENCE [LARGE SCALE GENOMIC DNA]</scope>
    <source>
        <strain evidence="1 2">12B1</strain>
    </source>
</reference>
<evidence type="ECO:0008006" key="3">
    <source>
        <dbReference type="Google" id="ProtNLM"/>
    </source>
</evidence>
<dbReference type="Proteomes" id="UP001515480">
    <property type="component" value="Unassembled WGS sequence"/>
</dbReference>
<proteinExistence type="predicted"/>
<dbReference type="EMBL" id="JBGBPQ010000006">
    <property type="protein sequence ID" value="KAL1523165.1"/>
    <property type="molecule type" value="Genomic_DNA"/>
</dbReference>
<accession>A0AB34JQR9</accession>
<evidence type="ECO:0000313" key="1">
    <source>
        <dbReference type="EMBL" id="KAL1523165.1"/>
    </source>
</evidence>
<name>A0AB34JQR9_PRYPA</name>
<dbReference type="AlphaFoldDB" id="A0AB34JQR9"/>
<organism evidence="1 2">
    <name type="scientific">Prymnesium parvum</name>
    <name type="common">Toxic golden alga</name>
    <dbReference type="NCBI Taxonomy" id="97485"/>
    <lineage>
        <taxon>Eukaryota</taxon>
        <taxon>Haptista</taxon>
        <taxon>Haptophyta</taxon>
        <taxon>Prymnesiophyceae</taxon>
        <taxon>Prymnesiales</taxon>
        <taxon>Prymnesiaceae</taxon>
        <taxon>Prymnesium</taxon>
    </lineage>
</organism>
<gene>
    <name evidence="1" type="ORF">AB1Y20_018120</name>
</gene>
<keyword evidence="2" id="KW-1185">Reference proteome</keyword>
<evidence type="ECO:0000313" key="2">
    <source>
        <dbReference type="Proteomes" id="UP001515480"/>
    </source>
</evidence>
<comment type="caution">
    <text evidence="1">The sequence shown here is derived from an EMBL/GenBank/DDBJ whole genome shotgun (WGS) entry which is preliminary data.</text>
</comment>
<sequence>MSAVSTRFLPASPPTMLASLFSATAFVALPACPARFQPASRASALHHPPPRLGALTMASADEVQLLTECRQDERSLPTIRRLCDALSSTELPAKPKRELLGDWRLEFASDAGAVSPLTTGEIGQFAVIEGVVHRFLKDNLVETIEVARQFGPFGNTRRGLNGKWSLERSGTEVCLRWRYTYLIDEYGRERDPPKLQQEAGTHEVKLEYVSSGLILLSPGEENGEKSLLVLSRVPNLVEWLEENRVAREEEIKANAKVSS</sequence>
<protein>
    <recommendedName>
        <fullName evidence="3">Plastid lipid-associated protein/fibrillin conserved domain-containing protein</fullName>
    </recommendedName>
</protein>